<evidence type="ECO:0000256" key="3">
    <source>
        <dbReference type="SAM" id="SignalP"/>
    </source>
</evidence>
<evidence type="ECO:0000313" key="4">
    <source>
        <dbReference type="EMBL" id="ROW02064.1"/>
    </source>
</evidence>
<feature type="signal peptide" evidence="3">
    <location>
        <begin position="1"/>
        <end position="19"/>
    </location>
</feature>
<reference evidence="4 5" key="1">
    <citation type="submission" date="2015-09" db="EMBL/GenBank/DDBJ databases">
        <title>Host preference determinants of Valsa canker pathogens revealed by comparative genomics.</title>
        <authorList>
            <person name="Yin Z."/>
            <person name="Huang L."/>
        </authorList>
    </citation>
    <scope>NUCLEOTIDE SEQUENCE [LARGE SCALE GENOMIC DNA]</scope>
    <source>
        <strain evidence="4 5">SXYLt</strain>
    </source>
</reference>
<name>A0A423WF55_9PEZI</name>
<accession>A0A423WF55</accession>
<proteinExistence type="predicted"/>
<keyword evidence="2" id="KW-1133">Transmembrane helix</keyword>
<dbReference type="AlphaFoldDB" id="A0A423WF55"/>
<dbReference type="InterPro" id="IPR008972">
    <property type="entry name" value="Cupredoxin"/>
</dbReference>
<evidence type="ECO:0008006" key="6">
    <source>
        <dbReference type="Google" id="ProtNLM"/>
    </source>
</evidence>
<dbReference type="PANTHER" id="PTHR34883:SF8">
    <property type="entry name" value="EXTRACELLULAR SERINE-RICH PROTEIN (AFU_ORTHOLOGUE AFUA_6G00670)"/>
    <property type="match status" value="1"/>
</dbReference>
<sequence length="436" mass="45201">MWLSTILVALTAFTAGIEAQVIDTATATTPTTTTSAAQITTTASTSRSSSSALTSSSAAVTHSIAVGAEGFKFSPNTITNASVGDILEFRFYPTGHSVVRAEYKYPCIPYEDTGPNKIGFYSGFIDVATITNNGPTFSVRVNDTEPIFIYCAAPGSCIDNYMIGVINPNETETLAIQLEYTKNATTQMTPGEAMPSETAKSTSTKATSTSTPGSSSDNDHHHLSAGAIAGIAIGGAVVLLLAGALVYLCGRRGGFDKAYYRQSRHGHGANPPVMVEANYHHPGSGPKSPGQETFATTAYSTTPSNDPYQPSQPGHGAAPPTGYPVGSSASPPPRSVHSQGSYPLYGGAPGVGGPLMQGIDGGKVQNGYLHAPSHTGTPDSYQQQPRQELSPQTVAPVELPTSGDPGNSPLPSYSNGPRTFSWATGGEGTYRPGKPT</sequence>
<comment type="caution">
    <text evidence="4">The sequence shown here is derived from an EMBL/GenBank/DDBJ whole genome shotgun (WGS) entry which is preliminary data.</text>
</comment>
<feature type="chain" id="PRO_5019005480" description="Phytocyanin domain-containing protein" evidence="3">
    <location>
        <begin position="20"/>
        <end position="436"/>
    </location>
</feature>
<feature type="compositionally biased region" description="Polar residues" evidence="1">
    <location>
        <begin position="290"/>
        <end position="312"/>
    </location>
</feature>
<dbReference type="EMBL" id="LKEB01000052">
    <property type="protein sequence ID" value="ROW02064.1"/>
    <property type="molecule type" value="Genomic_DNA"/>
</dbReference>
<feature type="transmembrane region" description="Helical" evidence="2">
    <location>
        <begin position="223"/>
        <end position="248"/>
    </location>
</feature>
<evidence type="ECO:0000256" key="2">
    <source>
        <dbReference type="SAM" id="Phobius"/>
    </source>
</evidence>
<keyword evidence="5" id="KW-1185">Reference proteome</keyword>
<evidence type="ECO:0000313" key="5">
    <source>
        <dbReference type="Proteomes" id="UP000285146"/>
    </source>
</evidence>
<dbReference type="SUPFAM" id="SSF49503">
    <property type="entry name" value="Cupredoxins"/>
    <property type="match status" value="1"/>
</dbReference>
<dbReference type="OrthoDB" id="2331100at2759"/>
<dbReference type="InParanoid" id="A0A423WF55"/>
<feature type="compositionally biased region" description="Low complexity" evidence="1">
    <location>
        <begin position="195"/>
        <end position="216"/>
    </location>
</feature>
<evidence type="ECO:0000256" key="1">
    <source>
        <dbReference type="SAM" id="MobiDB-lite"/>
    </source>
</evidence>
<keyword evidence="2" id="KW-0472">Membrane</keyword>
<feature type="region of interest" description="Disordered" evidence="1">
    <location>
        <begin position="186"/>
        <end position="219"/>
    </location>
</feature>
<organism evidence="4 5">
    <name type="scientific">Cytospora leucostoma</name>
    <dbReference type="NCBI Taxonomy" id="1230097"/>
    <lineage>
        <taxon>Eukaryota</taxon>
        <taxon>Fungi</taxon>
        <taxon>Dikarya</taxon>
        <taxon>Ascomycota</taxon>
        <taxon>Pezizomycotina</taxon>
        <taxon>Sordariomycetes</taxon>
        <taxon>Sordariomycetidae</taxon>
        <taxon>Diaporthales</taxon>
        <taxon>Cytosporaceae</taxon>
        <taxon>Cytospora</taxon>
    </lineage>
</organism>
<feature type="compositionally biased region" description="Polar residues" evidence="1">
    <location>
        <begin position="374"/>
        <end position="393"/>
    </location>
</feature>
<feature type="compositionally biased region" description="Polar residues" evidence="1">
    <location>
        <begin position="409"/>
        <end position="422"/>
    </location>
</feature>
<feature type="compositionally biased region" description="Gly residues" evidence="1">
    <location>
        <begin position="347"/>
        <end position="361"/>
    </location>
</feature>
<feature type="region of interest" description="Disordered" evidence="1">
    <location>
        <begin position="270"/>
        <end position="436"/>
    </location>
</feature>
<dbReference type="Gene3D" id="2.60.40.420">
    <property type="entry name" value="Cupredoxins - blue copper proteins"/>
    <property type="match status" value="1"/>
</dbReference>
<protein>
    <recommendedName>
        <fullName evidence="6">Phytocyanin domain-containing protein</fullName>
    </recommendedName>
</protein>
<keyword evidence="3" id="KW-0732">Signal</keyword>
<gene>
    <name evidence="4" type="ORF">VPNG_07656</name>
</gene>
<dbReference type="STRING" id="1230097.A0A423WF55"/>
<dbReference type="Proteomes" id="UP000285146">
    <property type="component" value="Unassembled WGS sequence"/>
</dbReference>
<dbReference type="InterPro" id="IPR052953">
    <property type="entry name" value="Ser-rich/MCO-related"/>
</dbReference>
<dbReference type="PANTHER" id="PTHR34883">
    <property type="entry name" value="SERINE-RICH PROTEIN, PUTATIVE-RELATED-RELATED"/>
    <property type="match status" value="1"/>
</dbReference>
<keyword evidence="2" id="KW-0812">Transmembrane</keyword>